<reference evidence="2" key="2">
    <citation type="submission" date="2015-02" db="EMBL/GenBank/DDBJ databases">
        <title>Complete Genome Sequence of Pelosinus fermentans JBW45.</title>
        <authorList>
            <person name="De Leon K.B."/>
            <person name="Utturkar S.M."/>
            <person name="Camilleri L.B."/>
            <person name="Arkin A.P."/>
            <person name="Fields M.W."/>
            <person name="Brown S.D."/>
            <person name="Wall J.D."/>
        </authorList>
    </citation>
    <scope>NUCLEOTIDE SEQUENCE [LARGE SCALE GENOMIC DNA]</scope>
    <source>
        <strain evidence="2">JBW45</strain>
    </source>
</reference>
<gene>
    <name evidence="1" type="ORF">JBW_02868</name>
</gene>
<dbReference type="RefSeq" id="WP_007957474.1">
    <property type="nucleotide sequence ID" value="NZ_CP010978.1"/>
</dbReference>
<dbReference type="HOGENOM" id="CLU_2261073_0_0_9"/>
<dbReference type="EMBL" id="CP010978">
    <property type="protein sequence ID" value="AJQ28212.1"/>
    <property type="molecule type" value="Genomic_DNA"/>
</dbReference>
<organism evidence="1 2">
    <name type="scientific">Pelosinus fermentans JBW45</name>
    <dbReference type="NCBI Taxonomy" id="1192197"/>
    <lineage>
        <taxon>Bacteria</taxon>
        <taxon>Bacillati</taxon>
        <taxon>Bacillota</taxon>
        <taxon>Negativicutes</taxon>
        <taxon>Selenomonadales</taxon>
        <taxon>Sporomusaceae</taxon>
        <taxon>Pelosinus</taxon>
    </lineage>
</organism>
<evidence type="ECO:0000313" key="2">
    <source>
        <dbReference type="Proteomes" id="UP000005361"/>
    </source>
</evidence>
<reference evidence="1 2" key="1">
    <citation type="journal article" date="2015" name="Genome Announc.">
        <title>Complete Genome Sequence of Pelosinus fermentans JBW45, a Member of a Remarkably Competitive Group of Negativicutes in the Firmicutes Phylum.</title>
        <authorList>
            <person name="De Leon K.B."/>
            <person name="Utturkar S.M."/>
            <person name="Camilleri L.B."/>
            <person name="Elias D.A."/>
            <person name="Arkin A.P."/>
            <person name="Fields M.W."/>
            <person name="Brown S.D."/>
            <person name="Wall J.D."/>
        </authorList>
    </citation>
    <scope>NUCLEOTIDE SEQUENCE [LARGE SCALE GENOMIC DNA]</scope>
    <source>
        <strain evidence="1 2">JBW45</strain>
    </source>
</reference>
<protein>
    <submittedName>
        <fullName evidence="1">Uncharacterized protein</fullName>
    </submittedName>
</protein>
<proteinExistence type="predicted"/>
<dbReference type="AlphaFoldDB" id="I8TU66"/>
<dbReference type="Proteomes" id="UP000005361">
    <property type="component" value="Chromosome"/>
</dbReference>
<name>I8TU66_9FIRM</name>
<accession>I8TU66</accession>
<dbReference type="STRING" id="1192197.JBW_02868"/>
<dbReference type="KEGG" id="pft:JBW_02868"/>
<dbReference type="OrthoDB" id="7054769at2"/>
<sequence length="103" mass="11930">MPHEAYEVLLELTRTQLDLNILKVFFNYVAIFPVGSLVQINTGEIGVVIEVRQQFPLKPQIRIILDAKGYAVDNVYEINLKDTPTQFIIKVFREEERIIFPPV</sequence>
<evidence type="ECO:0000313" key="1">
    <source>
        <dbReference type="EMBL" id="AJQ28212.1"/>
    </source>
</evidence>